<evidence type="ECO:0000256" key="8">
    <source>
        <dbReference type="NCBIfam" id="TIGR00038"/>
    </source>
</evidence>
<keyword evidence="5 7" id="KW-0251">Elongation factor</keyword>
<accession>A0A5D0MKC2</accession>
<dbReference type="EMBL" id="VSIX01000010">
    <property type="protein sequence ID" value="TYB32043.1"/>
    <property type="molecule type" value="Genomic_DNA"/>
</dbReference>
<keyword evidence="6 7" id="KW-0648">Protein biosynthesis</keyword>
<dbReference type="Pfam" id="PF01132">
    <property type="entry name" value="EFP"/>
    <property type="match status" value="1"/>
</dbReference>
<keyword evidence="13" id="KW-1185">Reference proteome</keyword>
<protein>
    <recommendedName>
        <fullName evidence="7 8">Elongation factor P</fullName>
        <shortName evidence="7">EF-P</shortName>
    </recommendedName>
</protein>
<dbReference type="HAMAP" id="MF_00141">
    <property type="entry name" value="EF_P"/>
    <property type="match status" value="1"/>
</dbReference>
<evidence type="ECO:0000256" key="2">
    <source>
        <dbReference type="ARBA" id="ARBA00004815"/>
    </source>
</evidence>
<dbReference type="SMART" id="SM01185">
    <property type="entry name" value="EFP"/>
    <property type="match status" value="1"/>
</dbReference>
<dbReference type="InterPro" id="IPR001059">
    <property type="entry name" value="Transl_elong_P/YeiP_cen"/>
</dbReference>
<evidence type="ECO:0000256" key="5">
    <source>
        <dbReference type="ARBA" id="ARBA00022768"/>
    </source>
</evidence>
<dbReference type="InterPro" id="IPR013852">
    <property type="entry name" value="Transl_elong_P/YeiP_CS"/>
</dbReference>
<evidence type="ECO:0000313" key="12">
    <source>
        <dbReference type="EMBL" id="TYB32043.1"/>
    </source>
</evidence>
<evidence type="ECO:0000256" key="7">
    <source>
        <dbReference type="HAMAP-Rule" id="MF_00141"/>
    </source>
</evidence>
<dbReference type="NCBIfam" id="TIGR00038">
    <property type="entry name" value="efp"/>
    <property type="match status" value="1"/>
</dbReference>
<sequence length="189" mass="21648">MGVVGINDIRTGMAIEKEDTLYWVVEADHVKPGKGKAFCRVTLKNVDTGRTVKKTYKQSDKINEVRLELRKAQYLYENNDLYYFMNTRTYEQVPLSENMVEDIKDFLKEQMEVELLMYGEKPLGVKLPTFVNLKITDTKPAVKGDTVSNATKEAKLETGLKVKVPLFIERGEVVKVDTRSGEYVERVNT</sequence>
<evidence type="ECO:0000313" key="13">
    <source>
        <dbReference type="Proteomes" id="UP000324143"/>
    </source>
</evidence>
<dbReference type="SUPFAM" id="SSF50249">
    <property type="entry name" value="Nucleic acid-binding proteins"/>
    <property type="match status" value="2"/>
</dbReference>
<dbReference type="PANTHER" id="PTHR30053:SF12">
    <property type="entry name" value="ELONGATION FACTOR P (EF-P) FAMILY PROTEIN"/>
    <property type="match status" value="1"/>
</dbReference>
<dbReference type="PIRSF" id="PIRSF005901">
    <property type="entry name" value="EF-P"/>
    <property type="match status" value="1"/>
</dbReference>
<evidence type="ECO:0000259" key="11">
    <source>
        <dbReference type="SMART" id="SM01185"/>
    </source>
</evidence>
<comment type="caution">
    <text evidence="12">The sequence shown here is derived from an EMBL/GenBank/DDBJ whole genome shotgun (WGS) entry which is preliminary data.</text>
</comment>
<dbReference type="InterPro" id="IPR014722">
    <property type="entry name" value="Rib_uL2_dom2"/>
</dbReference>
<feature type="domain" description="Translation elongation factor P/YeiP central" evidence="11">
    <location>
        <begin position="69"/>
        <end position="123"/>
    </location>
</feature>
<evidence type="ECO:0000259" key="10">
    <source>
        <dbReference type="SMART" id="SM00841"/>
    </source>
</evidence>
<dbReference type="Proteomes" id="UP000324143">
    <property type="component" value="Unassembled WGS sequence"/>
</dbReference>
<dbReference type="InterPro" id="IPR013185">
    <property type="entry name" value="Transl_elong_KOW-like"/>
</dbReference>
<dbReference type="PROSITE" id="PS01275">
    <property type="entry name" value="EFP"/>
    <property type="match status" value="1"/>
</dbReference>
<dbReference type="FunFam" id="2.40.50.140:FF:000009">
    <property type="entry name" value="Elongation factor P"/>
    <property type="match status" value="1"/>
</dbReference>
<dbReference type="SMART" id="SM00841">
    <property type="entry name" value="Elong-fact-P_C"/>
    <property type="match status" value="1"/>
</dbReference>
<gene>
    <name evidence="7 12" type="primary">efp</name>
    <name evidence="12" type="ORF">FXF47_01095</name>
</gene>
<dbReference type="InterPro" id="IPR011768">
    <property type="entry name" value="Transl_elongation_fac_P"/>
</dbReference>
<comment type="similarity">
    <text evidence="3 7 9">Belongs to the elongation factor P family.</text>
</comment>
<dbReference type="CDD" id="cd04470">
    <property type="entry name" value="S1_EF-P_repeat_1"/>
    <property type="match status" value="1"/>
</dbReference>
<organism evidence="12 13">
    <name type="scientific">Candidatus Mcinerneyibacterium aminivorans</name>
    <dbReference type="NCBI Taxonomy" id="2703815"/>
    <lineage>
        <taxon>Bacteria</taxon>
        <taxon>Candidatus Macinerneyibacteriota</taxon>
        <taxon>Candidatus Mcinerneyibacteria</taxon>
        <taxon>Candidatus Mcinerneyibacteriales</taxon>
        <taxon>Candidatus Mcinerneyibacteriaceae</taxon>
        <taxon>Candidatus Mcinerneyibacterium</taxon>
    </lineage>
</organism>
<evidence type="ECO:0000256" key="1">
    <source>
        <dbReference type="ARBA" id="ARBA00004496"/>
    </source>
</evidence>
<dbReference type="InterPro" id="IPR015365">
    <property type="entry name" value="Elong-fact-P_C"/>
</dbReference>
<feature type="domain" description="Elongation factor P C-terminal" evidence="10">
    <location>
        <begin position="131"/>
        <end position="186"/>
    </location>
</feature>
<dbReference type="UniPathway" id="UPA00345"/>
<dbReference type="GO" id="GO:0005829">
    <property type="term" value="C:cytosol"/>
    <property type="evidence" value="ECO:0007669"/>
    <property type="project" value="UniProtKB-ARBA"/>
</dbReference>
<name>A0A5D0MKC2_9BACT</name>
<dbReference type="CDD" id="cd05794">
    <property type="entry name" value="S1_EF-P_repeat_2"/>
    <property type="match status" value="1"/>
</dbReference>
<dbReference type="GO" id="GO:0043043">
    <property type="term" value="P:peptide biosynthetic process"/>
    <property type="evidence" value="ECO:0007669"/>
    <property type="project" value="InterPro"/>
</dbReference>
<dbReference type="Gene3D" id="2.40.50.140">
    <property type="entry name" value="Nucleic acid-binding proteins"/>
    <property type="match status" value="2"/>
</dbReference>
<dbReference type="FunFam" id="2.40.50.140:FF:000004">
    <property type="entry name" value="Elongation factor P"/>
    <property type="match status" value="1"/>
</dbReference>
<evidence type="ECO:0000256" key="9">
    <source>
        <dbReference type="RuleBase" id="RU004389"/>
    </source>
</evidence>
<reference evidence="12" key="1">
    <citation type="submission" date="2019-08" db="EMBL/GenBank/DDBJ databases">
        <title>Genomic characterization of a novel candidate phylum (ARYD3) from a high temperature, high salinity tertiary oil reservoir in north central Oklahoma, USA.</title>
        <authorList>
            <person name="Youssef N.H."/>
            <person name="Yadav A."/>
            <person name="Elshahed M.S."/>
        </authorList>
    </citation>
    <scope>NUCLEOTIDE SEQUENCE [LARGE SCALE GENOMIC DNA]</scope>
    <source>
        <strain evidence="12">ARYD3</strain>
    </source>
</reference>
<evidence type="ECO:0000256" key="3">
    <source>
        <dbReference type="ARBA" id="ARBA00009479"/>
    </source>
</evidence>
<evidence type="ECO:0000256" key="6">
    <source>
        <dbReference type="ARBA" id="ARBA00022917"/>
    </source>
</evidence>
<dbReference type="FunFam" id="2.30.30.30:FF:000003">
    <property type="entry name" value="Elongation factor P"/>
    <property type="match status" value="1"/>
</dbReference>
<dbReference type="AlphaFoldDB" id="A0A5D0MKC2"/>
<dbReference type="NCBIfam" id="NF001810">
    <property type="entry name" value="PRK00529.1"/>
    <property type="match status" value="1"/>
</dbReference>
<comment type="subcellular location">
    <subcellularLocation>
        <location evidence="1 7">Cytoplasm</location>
    </subcellularLocation>
</comment>
<comment type="function">
    <text evidence="7">Involved in peptide bond synthesis. Stimulates efficient translation and peptide-bond synthesis on native or reconstituted 70S ribosomes in vitro. Probably functions indirectly by altering the affinity of the ribosome for aminoacyl-tRNA, thus increasing their reactivity as acceptors for peptidyl transferase.</text>
</comment>
<dbReference type="InterPro" id="IPR008991">
    <property type="entry name" value="Translation_prot_SH3-like_sf"/>
</dbReference>
<dbReference type="PANTHER" id="PTHR30053">
    <property type="entry name" value="ELONGATION FACTOR P"/>
    <property type="match status" value="1"/>
</dbReference>
<dbReference type="SUPFAM" id="SSF50104">
    <property type="entry name" value="Translation proteins SH3-like domain"/>
    <property type="match status" value="1"/>
</dbReference>
<dbReference type="GO" id="GO:0003746">
    <property type="term" value="F:translation elongation factor activity"/>
    <property type="evidence" value="ECO:0007669"/>
    <property type="project" value="UniProtKB-UniRule"/>
</dbReference>
<dbReference type="Pfam" id="PF09285">
    <property type="entry name" value="Elong-fact-P_C"/>
    <property type="match status" value="1"/>
</dbReference>
<dbReference type="InterPro" id="IPR012340">
    <property type="entry name" value="NA-bd_OB-fold"/>
</dbReference>
<dbReference type="Gene3D" id="2.30.30.30">
    <property type="match status" value="1"/>
</dbReference>
<dbReference type="InterPro" id="IPR020599">
    <property type="entry name" value="Transl_elong_fac_P/YeiP"/>
</dbReference>
<evidence type="ECO:0000256" key="4">
    <source>
        <dbReference type="ARBA" id="ARBA00022490"/>
    </source>
</evidence>
<comment type="pathway">
    <text evidence="2 7">Protein biosynthesis; polypeptide chain elongation.</text>
</comment>
<keyword evidence="4 7" id="KW-0963">Cytoplasm</keyword>
<dbReference type="Pfam" id="PF08207">
    <property type="entry name" value="EFP_N"/>
    <property type="match status" value="1"/>
</dbReference>
<proteinExistence type="inferred from homology"/>